<evidence type="ECO:0000313" key="2">
    <source>
        <dbReference type="EMBL" id="KAK1121819.1"/>
    </source>
</evidence>
<feature type="compositionally biased region" description="Basic residues" evidence="1">
    <location>
        <begin position="15"/>
        <end position="29"/>
    </location>
</feature>
<organism evidence="2 3">
    <name type="scientific">Melipona bicolor</name>
    <dbReference type="NCBI Taxonomy" id="60889"/>
    <lineage>
        <taxon>Eukaryota</taxon>
        <taxon>Metazoa</taxon>
        <taxon>Ecdysozoa</taxon>
        <taxon>Arthropoda</taxon>
        <taxon>Hexapoda</taxon>
        <taxon>Insecta</taxon>
        <taxon>Pterygota</taxon>
        <taxon>Neoptera</taxon>
        <taxon>Endopterygota</taxon>
        <taxon>Hymenoptera</taxon>
        <taxon>Apocrita</taxon>
        <taxon>Aculeata</taxon>
        <taxon>Apoidea</taxon>
        <taxon>Anthophila</taxon>
        <taxon>Apidae</taxon>
        <taxon>Melipona</taxon>
    </lineage>
</organism>
<evidence type="ECO:0000313" key="3">
    <source>
        <dbReference type="Proteomes" id="UP001177670"/>
    </source>
</evidence>
<sequence length="113" mass="13588">KKILRPVNKFAIRRKRERLQGWHRSRRRNSLYEPDVRMAETRDRSNFFDDSVRKKTKKKEKEPREREERSKMRGEKSDPLTVRGLLAGERGTGNYKSTFMSHGVILQRLEEQT</sequence>
<comment type="caution">
    <text evidence="2">The sequence shown here is derived from an EMBL/GenBank/DDBJ whole genome shotgun (WGS) entry which is preliminary data.</text>
</comment>
<keyword evidence="3" id="KW-1185">Reference proteome</keyword>
<feature type="compositionally biased region" description="Basic and acidic residues" evidence="1">
    <location>
        <begin position="34"/>
        <end position="78"/>
    </location>
</feature>
<feature type="non-terminal residue" evidence="2">
    <location>
        <position position="1"/>
    </location>
</feature>
<dbReference type="Proteomes" id="UP001177670">
    <property type="component" value="Unassembled WGS sequence"/>
</dbReference>
<dbReference type="AlphaFoldDB" id="A0AA40FMG3"/>
<accession>A0AA40FMG3</accession>
<protein>
    <submittedName>
        <fullName evidence="2">Uncharacterized protein</fullName>
    </submittedName>
</protein>
<dbReference type="EMBL" id="JAHYIQ010000025">
    <property type="protein sequence ID" value="KAK1121819.1"/>
    <property type="molecule type" value="Genomic_DNA"/>
</dbReference>
<evidence type="ECO:0000256" key="1">
    <source>
        <dbReference type="SAM" id="MobiDB-lite"/>
    </source>
</evidence>
<reference evidence="2" key="1">
    <citation type="submission" date="2021-10" db="EMBL/GenBank/DDBJ databases">
        <title>Melipona bicolor Genome sequencing and assembly.</title>
        <authorList>
            <person name="Araujo N.S."/>
            <person name="Arias M.C."/>
        </authorList>
    </citation>
    <scope>NUCLEOTIDE SEQUENCE</scope>
    <source>
        <strain evidence="2">USP_2M_L1-L4_2017</strain>
        <tissue evidence="2">Whole body</tissue>
    </source>
</reference>
<feature type="region of interest" description="Disordered" evidence="1">
    <location>
        <begin position="15"/>
        <end position="97"/>
    </location>
</feature>
<gene>
    <name evidence="2" type="ORF">K0M31_010131</name>
</gene>
<proteinExistence type="predicted"/>
<name>A0AA40FMG3_9HYME</name>